<organism evidence="2 3">
    <name type="scientific">Glossina austeni</name>
    <name type="common">Savannah tsetse fly</name>
    <dbReference type="NCBI Taxonomy" id="7395"/>
    <lineage>
        <taxon>Eukaryota</taxon>
        <taxon>Metazoa</taxon>
        <taxon>Ecdysozoa</taxon>
        <taxon>Arthropoda</taxon>
        <taxon>Hexapoda</taxon>
        <taxon>Insecta</taxon>
        <taxon>Pterygota</taxon>
        <taxon>Neoptera</taxon>
        <taxon>Endopterygota</taxon>
        <taxon>Diptera</taxon>
        <taxon>Brachycera</taxon>
        <taxon>Muscomorpha</taxon>
        <taxon>Hippoboscoidea</taxon>
        <taxon>Glossinidae</taxon>
        <taxon>Glossina</taxon>
    </lineage>
</organism>
<keyword evidence="1" id="KW-0472">Membrane</keyword>
<keyword evidence="1" id="KW-1133">Transmembrane helix</keyword>
<dbReference type="VEuPathDB" id="VectorBase:GAUT005844"/>
<keyword evidence="3" id="KW-1185">Reference proteome</keyword>
<keyword evidence="1" id="KW-0812">Transmembrane</keyword>
<sequence length="158" mass="17372">MPPPPPPPPLLLLLCGTPPLPPPPPLLAVAATLLLPVPPIVLLELLECRNDFGLKINVKRNVGLQNNAKCEELVIGNIYANPIDVGISNFLNCDQSIVHEDSREFNLETVHILNIFISHPMEFCIFLLSALTFVTIGYLNVKMTRHISEQLALPSIPC</sequence>
<feature type="transmembrane region" description="Helical" evidence="1">
    <location>
        <begin position="123"/>
        <end position="141"/>
    </location>
</feature>
<dbReference type="Proteomes" id="UP000078200">
    <property type="component" value="Unassembled WGS sequence"/>
</dbReference>
<accession>A0A1A9UIB9</accession>
<name>A0A1A9UIB9_GLOAU</name>
<evidence type="ECO:0000256" key="1">
    <source>
        <dbReference type="SAM" id="Phobius"/>
    </source>
</evidence>
<proteinExistence type="predicted"/>
<protein>
    <submittedName>
        <fullName evidence="2">Uncharacterized protein</fullName>
    </submittedName>
</protein>
<evidence type="ECO:0000313" key="3">
    <source>
        <dbReference type="Proteomes" id="UP000078200"/>
    </source>
</evidence>
<evidence type="ECO:0000313" key="2">
    <source>
        <dbReference type="EnsemblMetazoa" id="GAUT005844-PA"/>
    </source>
</evidence>
<dbReference type="EnsemblMetazoa" id="GAUT005844-RA">
    <property type="protein sequence ID" value="GAUT005844-PA"/>
    <property type="gene ID" value="GAUT005844"/>
</dbReference>
<reference evidence="2" key="1">
    <citation type="submission" date="2020-05" db="UniProtKB">
        <authorList>
            <consortium name="EnsemblMetazoa"/>
        </authorList>
    </citation>
    <scope>IDENTIFICATION</scope>
    <source>
        <strain evidence="2">TTRI</strain>
    </source>
</reference>
<dbReference type="AlphaFoldDB" id="A0A1A9UIB9"/>
<dbReference type="SUPFAM" id="SSF101447">
    <property type="entry name" value="Formin homology 2 domain (FH2 domain)"/>
    <property type="match status" value="1"/>
</dbReference>